<sequence length="1051" mass="115304">MLRKFIENPVLSTVISVIIVILGILGLLSLPITQYPEIAPPTVQVVANYQGADSETVMKSVIVPLEEEINGVEKMAYMSSKASNDGSGVITIVFDQGADADMAAVNVQNRVNQAMSQLPEEVVRYGITTTKRLSSEIFSFMYYSEDEHYNQVFLENYVRINILPKLKRVNGVGDASISGGKEYSMRVWLKPTEMASYGLAPSDIIQALAEQNVEAAPGKIGENSGQTFQYSLKYTGRLENEEKFGDIVIRATEAGRFLRLRDVADIEMGAYSNATSITAYGKAGTYVAINQTAGSNAHNIIKECEQILLDAEAELPKGTKFVVYANSNDFLLASISKLISTLVEAFILVFIVVLLFLQDWRSTLIPAIAVPVALIGTFFFLNIFGFTINLLTLFALVLSIGIVVDDAIIVVEAVHTKLHHGASSAKQATINAMHELTTAIISITLVMAAVFVPVTFIDGSVGIFYKEFGITLAVAILISAVNALTLSPALCAMLLKPAVEEDEKKKGFATRFKTAFNKGFDRMTDRYLGILHFLNKWKWLSLGSVALFGALFYYLVKNTQTGFVPNEDSSSIYANIILNPSTSLEETERITDLVDSVAMTIPEVEYSSRLAGMDFFSGNGSSYAVVFIKLKHWRERPRKEQDINHVVQTLFAKSAFIKDANIVFFAGPTLQGFGSNTGFEVQLQDRTNGAYGAFEKVIGNFLGELNQRPEIMYATSSFNTNFPQYEVTVNVERAKEADVSVTEILTTLQGYLGGIYSTNFNRFGKQYKVMIQAGPDARKNREAIEQLYVKSNDGKMAPIISFIDLKKVYGPEFLTRFNLFNAAYVNGAPNPGYSSGDAIRAIEEVASKTLPKGYGFEYAGLTREESLSGNQTVIIFILSLLFVYFLLSAQFKSYILPFSVLLSLPIGLSGAFLFARIFGIENNIFLQISLIMLLGLLAKNAILIVEFALQNRRLGQTIVDAAMEGAKVRLRPILMTSFAFIFGLLPLMLATGAGALSNKSIGTAAVGGMLIGTVIGVLVIPSLFILFQYLQERISGTTVLNDGSNNAKRHY</sequence>
<evidence type="ECO:0000256" key="7">
    <source>
        <dbReference type="ARBA" id="ARBA00022989"/>
    </source>
</evidence>
<dbReference type="InterPro" id="IPR004764">
    <property type="entry name" value="MdtF-like"/>
</dbReference>
<accession>A0ABQ1N0Q7</accession>
<evidence type="ECO:0000256" key="3">
    <source>
        <dbReference type="ARBA" id="ARBA00022448"/>
    </source>
</evidence>
<dbReference type="Gene3D" id="1.20.1640.10">
    <property type="entry name" value="Multidrug efflux transporter AcrB transmembrane domain"/>
    <property type="match status" value="2"/>
</dbReference>
<feature type="transmembrane region" description="Helical" evidence="9">
    <location>
        <begin position="468"/>
        <end position="495"/>
    </location>
</feature>
<dbReference type="NCBIfam" id="TIGR00915">
    <property type="entry name" value="2A0602"/>
    <property type="match status" value="1"/>
</dbReference>
<keyword evidence="11" id="KW-1185">Reference proteome</keyword>
<reference evidence="11" key="1">
    <citation type="journal article" date="2019" name="Int. J. Syst. Evol. Microbiol.">
        <title>The Global Catalogue of Microorganisms (GCM) 10K type strain sequencing project: providing services to taxonomists for standard genome sequencing and annotation.</title>
        <authorList>
            <consortium name="The Broad Institute Genomics Platform"/>
            <consortium name="The Broad Institute Genome Sequencing Center for Infectious Disease"/>
            <person name="Wu L."/>
            <person name="Ma J."/>
        </authorList>
    </citation>
    <scope>NUCLEOTIDE SEQUENCE [LARGE SCALE GENOMIC DNA]</scope>
    <source>
        <strain evidence="11">CGMCC 1.15342</strain>
    </source>
</reference>
<evidence type="ECO:0000256" key="9">
    <source>
        <dbReference type="SAM" id="Phobius"/>
    </source>
</evidence>
<dbReference type="Pfam" id="PF00873">
    <property type="entry name" value="ACR_tran"/>
    <property type="match status" value="1"/>
</dbReference>
<protein>
    <submittedName>
        <fullName evidence="10">Multidrug transporter AcrB</fullName>
    </submittedName>
</protein>
<keyword evidence="8 9" id="KW-0472">Membrane</keyword>
<comment type="caution">
    <text evidence="10">The sequence shown here is derived from an EMBL/GenBank/DDBJ whole genome shotgun (WGS) entry which is preliminary data.</text>
</comment>
<keyword evidence="5" id="KW-0997">Cell inner membrane</keyword>
<proteinExistence type="inferred from homology"/>
<dbReference type="PRINTS" id="PR00702">
    <property type="entry name" value="ACRIFLAVINRP"/>
</dbReference>
<dbReference type="Proteomes" id="UP000597338">
    <property type="component" value="Unassembled WGS sequence"/>
</dbReference>
<dbReference type="EMBL" id="BMIK01000030">
    <property type="protein sequence ID" value="GGC48474.1"/>
    <property type="molecule type" value="Genomic_DNA"/>
</dbReference>
<dbReference type="InterPro" id="IPR001036">
    <property type="entry name" value="Acrflvin-R"/>
</dbReference>
<evidence type="ECO:0000256" key="5">
    <source>
        <dbReference type="ARBA" id="ARBA00022519"/>
    </source>
</evidence>
<keyword evidence="4" id="KW-1003">Cell membrane</keyword>
<evidence type="ECO:0000256" key="4">
    <source>
        <dbReference type="ARBA" id="ARBA00022475"/>
    </source>
</evidence>
<feature type="transmembrane region" description="Helical" evidence="9">
    <location>
        <begin position="338"/>
        <end position="357"/>
    </location>
</feature>
<evidence type="ECO:0000256" key="1">
    <source>
        <dbReference type="ARBA" id="ARBA00004429"/>
    </source>
</evidence>
<feature type="transmembrane region" description="Helical" evidence="9">
    <location>
        <begin position="924"/>
        <end position="949"/>
    </location>
</feature>
<keyword evidence="6 9" id="KW-0812">Transmembrane</keyword>
<feature type="transmembrane region" description="Helical" evidence="9">
    <location>
        <begin position="970"/>
        <end position="989"/>
    </location>
</feature>
<dbReference type="InterPro" id="IPR027463">
    <property type="entry name" value="AcrB_DN_DC_subdom"/>
</dbReference>
<dbReference type="SUPFAM" id="SSF82714">
    <property type="entry name" value="Multidrug efflux transporter AcrB TolC docking domain, DN and DC subdomains"/>
    <property type="match status" value="2"/>
</dbReference>
<dbReference type="PANTHER" id="PTHR32063">
    <property type="match status" value="1"/>
</dbReference>
<comment type="subcellular location">
    <subcellularLocation>
        <location evidence="1">Cell inner membrane</location>
        <topology evidence="1">Multi-pass membrane protein</topology>
    </subcellularLocation>
</comment>
<gene>
    <name evidence="10" type="ORF">GCM10011386_45860</name>
</gene>
<name>A0ABQ1N0Q7_9SPHI</name>
<feature type="transmembrane region" description="Helical" evidence="9">
    <location>
        <begin position="12"/>
        <end position="32"/>
    </location>
</feature>
<keyword evidence="3" id="KW-0813">Transport</keyword>
<organism evidence="10 11">
    <name type="scientific">Parapedobacter defluvii</name>
    <dbReference type="NCBI Taxonomy" id="2045106"/>
    <lineage>
        <taxon>Bacteria</taxon>
        <taxon>Pseudomonadati</taxon>
        <taxon>Bacteroidota</taxon>
        <taxon>Sphingobacteriia</taxon>
        <taxon>Sphingobacteriales</taxon>
        <taxon>Sphingobacteriaceae</taxon>
        <taxon>Parapedobacter</taxon>
    </lineage>
</organism>
<feature type="transmembrane region" description="Helical" evidence="9">
    <location>
        <begin position="390"/>
        <end position="415"/>
    </location>
</feature>
<feature type="transmembrane region" description="Helical" evidence="9">
    <location>
        <begin position="869"/>
        <end position="887"/>
    </location>
</feature>
<evidence type="ECO:0000256" key="2">
    <source>
        <dbReference type="ARBA" id="ARBA00010942"/>
    </source>
</evidence>
<dbReference type="Gene3D" id="3.30.70.1440">
    <property type="entry name" value="Multidrug efflux transporter AcrB pore domain"/>
    <property type="match status" value="1"/>
</dbReference>
<dbReference type="SUPFAM" id="SSF82866">
    <property type="entry name" value="Multidrug efflux transporter AcrB transmembrane domain"/>
    <property type="match status" value="2"/>
</dbReference>
<feature type="transmembrane region" description="Helical" evidence="9">
    <location>
        <begin position="1001"/>
        <end position="1027"/>
    </location>
</feature>
<feature type="transmembrane region" description="Helical" evidence="9">
    <location>
        <begin position="539"/>
        <end position="556"/>
    </location>
</feature>
<dbReference type="SUPFAM" id="SSF82693">
    <property type="entry name" value="Multidrug efflux transporter AcrB pore domain, PN1, PN2, PC1 and PC2 subdomains"/>
    <property type="match status" value="3"/>
</dbReference>
<keyword evidence="7 9" id="KW-1133">Transmembrane helix</keyword>
<evidence type="ECO:0000313" key="10">
    <source>
        <dbReference type="EMBL" id="GGC48474.1"/>
    </source>
</evidence>
<dbReference type="PANTHER" id="PTHR32063:SF9">
    <property type="entry name" value="SIMILAR TO MULTIDRUG RESISTANCE PROTEIN MEXB"/>
    <property type="match status" value="1"/>
</dbReference>
<feature type="transmembrane region" description="Helical" evidence="9">
    <location>
        <begin position="364"/>
        <end position="384"/>
    </location>
</feature>
<dbReference type="Gene3D" id="3.30.2090.10">
    <property type="entry name" value="Multidrug efflux transporter AcrB TolC docking domain, DN and DC subdomains"/>
    <property type="match status" value="2"/>
</dbReference>
<dbReference type="Gene3D" id="3.30.70.1320">
    <property type="entry name" value="Multidrug efflux transporter AcrB pore domain like"/>
    <property type="match status" value="1"/>
</dbReference>
<evidence type="ECO:0000256" key="8">
    <source>
        <dbReference type="ARBA" id="ARBA00023136"/>
    </source>
</evidence>
<comment type="similarity">
    <text evidence="2">Belongs to the resistance-nodulation-cell division (RND) (TC 2.A.6) family.</text>
</comment>
<evidence type="ECO:0000313" key="11">
    <source>
        <dbReference type="Proteomes" id="UP000597338"/>
    </source>
</evidence>
<dbReference type="Gene3D" id="3.30.70.1430">
    <property type="entry name" value="Multidrug efflux transporter AcrB pore domain"/>
    <property type="match status" value="2"/>
</dbReference>
<dbReference type="RefSeq" id="WP_188753816.1">
    <property type="nucleotide sequence ID" value="NZ_BMIK01000030.1"/>
</dbReference>
<evidence type="ECO:0000256" key="6">
    <source>
        <dbReference type="ARBA" id="ARBA00022692"/>
    </source>
</evidence>
<feature type="transmembrane region" description="Helical" evidence="9">
    <location>
        <begin position="436"/>
        <end position="456"/>
    </location>
</feature>
<feature type="transmembrane region" description="Helical" evidence="9">
    <location>
        <begin position="894"/>
        <end position="918"/>
    </location>
</feature>